<dbReference type="OrthoDB" id="9763537at2"/>
<dbReference type="InterPro" id="IPR015883">
    <property type="entry name" value="Glyco_hydro_20_cat"/>
</dbReference>
<evidence type="ECO:0000256" key="3">
    <source>
        <dbReference type="ARBA" id="ARBA00023295"/>
    </source>
</evidence>
<evidence type="ECO:0000256" key="4">
    <source>
        <dbReference type="PIRSR" id="PIRSR625705-1"/>
    </source>
</evidence>
<dbReference type="PANTHER" id="PTHR43678:SF1">
    <property type="entry name" value="BETA-N-ACETYLHEXOSAMINIDASE"/>
    <property type="match status" value="1"/>
</dbReference>
<dbReference type="PROSITE" id="PS51257">
    <property type="entry name" value="PROKAR_LIPOPROTEIN"/>
    <property type="match status" value="1"/>
</dbReference>
<dbReference type="GO" id="GO:0004563">
    <property type="term" value="F:beta-N-acetylhexosaminidase activity"/>
    <property type="evidence" value="ECO:0007669"/>
    <property type="project" value="InterPro"/>
</dbReference>
<protein>
    <submittedName>
        <fullName evidence="8">Beta-N-acetylglucosaminidase</fullName>
    </submittedName>
</protein>
<feature type="domain" description="Glycoside hydrolase family 20 catalytic" evidence="6">
    <location>
        <begin position="201"/>
        <end position="529"/>
    </location>
</feature>
<evidence type="ECO:0000313" key="9">
    <source>
        <dbReference type="Proteomes" id="UP000222531"/>
    </source>
</evidence>
<evidence type="ECO:0000313" key="8">
    <source>
        <dbReference type="EMBL" id="PHQ49763.1"/>
    </source>
</evidence>
<dbReference type="InterPro" id="IPR015882">
    <property type="entry name" value="HEX_bac_N"/>
</dbReference>
<reference evidence="8 9" key="1">
    <citation type="journal article" date="2017" name="Biochemistry">
        <title>Identification of the Biosynthetic Pathway for the Antibiotic Bicyclomycin.</title>
        <authorList>
            <person name="Patteson J."/>
            <person name="Cai W."/>
            <person name="Johnson R.A."/>
            <person name="Santa Maria K."/>
            <person name="Li B."/>
        </authorList>
    </citation>
    <scope>NUCLEOTIDE SEQUENCE [LARGE SCALE GENOMIC DNA]</scope>
    <source>
        <strain evidence="8 9">ATCC 21532</strain>
    </source>
</reference>
<dbReference type="CDD" id="cd06564">
    <property type="entry name" value="GH20_DspB_LnbB-like"/>
    <property type="match status" value="1"/>
</dbReference>
<accession>A0A2G1XEW0</accession>
<dbReference type="InterPro" id="IPR052764">
    <property type="entry name" value="GH20_Enzymes"/>
</dbReference>
<dbReference type="PRINTS" id="PR00738">
    <property type="entry name" value="GLHYDRLASE20"/>
</dbReference>
<organism evidence="8 9">
    <name type="scientific">Streptomyces cinnamoneus</name>
    <name type="common">Streptoverticillium cinnamoneum</name>
    <dbReference type="NCBI Taxonomy" id="53446"/>
    <lineage>
        <taxon>Bacteria</taxon>
        <taxon>Bacillati</taxon>
        <taxon>Actinomycetota</taxon>
        <taxon>Actinomycetes</taxon>
        <taxon>Kitasatosporales</taxon>
        <taxon>Streptomycetaceae</taxon>
        <taxon>Streptomyces</taxon>
        <taxon>Streptomyces cinnamoneus group</taxon>
    </lineage>
</organism>
<dbReference type="Gene3D" id="3.30.379.10">
    <property type="entry name" value="Chitobiase/beta-hexosaminidase domain 2-like"/>
    <property type="match status" value="1"/>
</dbReference>
<comment type="similarity">
    <text evidence="1">Belongs to the glycosyl hydrolase 20 family.</text>
</comment>
<evidence type="ECO:0000256" key="5">
    <source>
        <dbReference type="SAM" id="MobiDB-lite"/>
    </source>
</evidence>
<dbReference type="SUPFAM" id="SSF51445">
    <property type="entry name" value="(Trans)glycosidases"/>
    <property type="match status" value="1"/>
</dbReference>
<dbReference type="GO" id="GO:0005975">
    <property type="term" value="P:carbohydrate metabolic process"/>
    <property type="evidence" value="ECO:0007669"/>
    <property type="project" value="InterPro"/>
</dbReference>
<evidence type="ECO:0000259" key="6">
    <source>
        <dbReference type="Pfam" id="PF00728"/>
    </source>
</evidence>
<dbReference type="InterPro" id="IPR017853">
    <property type="entry name" value="GH"/>
</dbReference>
<evidence type="ECO:0000256" key="1">
    <source>
        <dbReference type="ARBA" id="ARBA00006285"/>
    </source>
</evidence>
<comment type="caution">
    <text evidence="8">The sequence shown here is derived from an EMBL/GenBank/DDBJ whole genome shotgun (WGS) entry which is preliminary data.</text>
</comment>
<dbReference type="Pfam" id="PF00728">
    <property type="entry name" value="Glyco_hydro_20"/>
    <property type="match status" value="1"/>
</dbReference>
<dbReference type="Proteomes" id="UP000222531">
    <property type="component" value="Unassembled WGS sequence"/>
</dbReference>
<dbReference type="RefSeq" id="WP_099201697.1">
    <property type="nucleotide sequence ID" value="NZ_JBIRXA010000024.1"/>
</dbReference>
<evidence type="ECO:0000256" key="2">
    <source>
        <dbReference type="ARBA" id="ARBA00022801"/>
    </source>
</evidence>
<sequence>MGLPVRVTRTSAIRGTMAGLALLTTMSLMGCPARHGSLRPGDDSRSPQSAASSSASPSPAPPGSAAAPAPAPVPPGAPRTVPAVREFTQRAGPGWRPAPGARVVADPGGPLADEGRKLAGDLQLGFGAGPARAGDVELTLRPGQPGGPESYELATRDRKVTITAPDEAGVFYGTRTVLQAVRSGGGLPEGDVHDRPDRAQRGLNLDTARKNFTADWIEGRLREMADLKLNQLGLHFSDDQGFRIESSSHPEIVSPEHLTKAEVRRITALAGSLHITVVPEIDSPGHLGAVIAAHPGLQLRDASGTAARGAVDIANPQSARIVDDLLREYAPLFPGAWFHLGADEYRALMAKDPQASYPRLAEAARRKYGARARVQDLATGWLNDRAAVVRSVGKTPKAWNDGFFPGGVVSPDKGVQVEYWTGKELGARPPQDYLNEGRTLVNLNDEYLYYVLGEPNQFRYPTGERIYRDWSPGVLRGTTAVAQAQSGPDRVAGGRLAVWCDRAQAQTADQVAAGIRMPLAAVAQRLWDPRPPRLAWADFTALAGRVRH</sequence>
<feature type="compositionally biased region" description="Low complexity" evidence="5">
    <location>
        <begin position="46"/>
        <end position="68"/>
    </location>
</feature>
<keyword evidence="3" id="KW-0326">Glycosidase</keyword>
<evidence type="ECO:0000259" key="7">
    <source>
        <dbReference type="Pfam" id="PF02838"/>
    </source>
</evidence>
<dbReference type="PANTHER" id="PTHR43678">
    <property type="entry name" value="PUTATIVE (AFU_ORTHOLOGUE AFUA_2G00640)-RELATED"/>
    <property type="match status" value="1"/>
</dbReference>
<feature type="region of interest" description="Disordered" evidence="5">
    <location>
        <begin position="33"/>
        <end position="116"/>
    </location>
</feature>
<feature type="active site" description="Proton donor" evidence="4">
    <location>
        <position position="344"/>
    </location>
</feature>
<keyword evidence="2" id="KW-0378">Hydrolase</keyword>
<keyword evidence="9" id="KW-1185">Reference proteome</keyword>
<name>A0A2G1XEW0_STRCJ</name>
<dbReference type="InterPro" id="IPR029018">
    <property type="entry name" value="Hex-like_dom2"/>
</dbReference>
<dbReference type="SUPFAM" id="SSF55545">
    <property type="entry name" value="beta-N-acetylhexosaminidase-like domain"/>
    <property type="match status" value="1"/>
</dbReference>
<dbReference type="EMBL" id="NHZO01000154">
    <property type="protein sequence ID" value="PHQ49763.1"/>
    <property type="molecule type" value="Genomic_DNA"/>
</dbReference>
<dbReference type="Gene3D" id="3.20.20.80">
    <property type="entry name" value="Glycosidases"/>
    <property type="match status" value="1"/>
</dbReference>
<dbReference type="AlphaFoldDB" id="A0A2G1XEW0"/>
<dbReference type="Pfam" id="PF02838">
    <property type="entry name" value="Glyco_hydro_20b"/>
    <property type="match status" value="1"/>
</dbReference>
<feature type="domain" description="Beta-hexosaminidase bacterial type N-terminal" evidence="7">
    <location>
        <begin position="78"/>
        <end position="194"/>
    </location>
</feature>
<dbReference type="InterPro" id="IPR025705">
    <property type="entry name" value="Beta_hexosaminidase_sua/sub"/>
</dbReference>
<proteinExistence type="inferred from homology"/>
<gene>
    <name evidence="8" type="ORF">BLA24_26945</name>
</gene>